<comment type="caution">
    <text evidence="2">The sequence shown here is derived from an EMBL/GenBank/DDBJ whole genome shotgun (WGS) entry which is preliminary data.</text>
</comment>
<proteinExistence type="predicted"/>
<gene>
    <name evidence="2" type="ORF">BDD39_001885</name>
</gene>
<keyword evidence="3" id="KW-1185">Reference proteome</keyword>
<evidence type="ECO:0000313" key="3">
    <source>
        <dbReference type="Proteomes" id="UP000532769"/>
    </source>
</evidence>
<name>A0A846MIT3_9BACL</name>
<evidence type="ECO:0000259" key="1">
    <source>
        <dbReference type="Pfam" id="PF04266"/>
    </source>
</evidence>
<protein>
    <submittedName>
        <fullName evidence="2">ASC-1-like (ASCH) protein</fullName>
    </submittedName>
</protein>
<organism evidence="2 3">
    <name type="scientific">Saccharococcus thermophilus</name>
    <dbReference type="NCBI Taxonomy" id="29396"/>
    <lineage>
        <taxon>Bacteria</taxon>
        <taxon>Bacillati</taxon>
        <taxon>Bacillota</taxon>
        <taxon>Bacilli</taxon>
        <taxon>Bacillales</taxon>
        <taxon>Anoxybacillaceae</taxon>
        <taxon>Saccharococcus</taxon>
    </lineage>
</organism>
<accession>A0A846MIT3</accession>
<sequence length="54" mass="6641">MKVKVMALQPYETFGDMYREIPFSFFDCEGWTMEEMLEVTYAIYTKEQERQWGR</sequence>
<dbReference type="InterPro" id="IPR015947">
    <property type="entry name" value="PUA-like_sf"/>
</dbReference>
<feature type="domain" description="ASCH" evidence="1">
    <location>
        <begin position="2"/>
        <end position="49"/>
    </location>
</feature>
<dbReference type="Proteomes" id="UP000532769">
    <property type="component" value="Unassembled WGS sequence"/>
</dbReference>
<dbReference type="Pfam" id="PF04266">
    <property type="entry name" value="ASCH"/>
    <property type="match status" value="1"/>
</dbReference>
<dbReference type="AlphaFoldDB" id="A0A846MIT3"/>
<reference evidence="2 3" key="1">
    <citation type="submission" date="2020-03" db="EMBL/GenBank/DDBJ databases">
        <title>Genomic Encyclopedia of Archaeal and Bacterial Type Strains, Phase II (KMG-II): from individual species to whole genera.</title>
        <authorList>
            <person name="Goeker M."/>
        </authorList>
    </citation>
    <scope>NUCLEOTIDE SEQUENCE [LARGE SCALE GENOMIC DNA]</scope>
    <source>
        <strain evidence="2 3">DSM 4749</strain>
    </source>
</reference>
<dbReference type="InterPro" id="IPR007374">
    <property type="entry name" value="ASCH_domain"/>
</dbReference>
<dbReference type="Gene3D" id="2.30.130.30">
    <property type="entry name" value="Hypothetical protein"/>
    <property type="match status" value="1"/>
</dbReference>
<evidence type="ECO:0000313" key="2">
    <source>
        <dbReference type="EMBL" id="NIK15375.1"/>
    </source>
</evidence>
<dbReference type="SUPFAM" id="SSF88697">
    <property type="entry name" value="PUA domain-like"/>
    <property type="match status" value="1"/>
</dbReference>
<dbReference type="EMBL" id="JAASRS010000001">
    <property type="protein sequence ID" value="NIK15375.1"/>
    <property type="molecule type" value="Genomic_DNA"/>
</dbReference>